<proteinExistence type="predicted"/>
<name>A0ABS2AFW2_9ACTN</name>
<reference evidence="1 2" key="1">
    <citation type="submission" date="2021-01" db="EMBL/GenBank/DDBJ databases">
        <title>Actinoplanes sp. nov. LDG1-06 isolated from lichen.</title>
        <authorList>
            <person name="Saeng-In P."/>
            <person name="Phongsopitanun W."/>
            <person name="Kanchanasin P."/>
            <person name="Yuki M."/>
            <person name="Kudo T."/>
            <person name="Ohkuma M."/>
            <person name="Tanasupawat S."/>
        </authorList>
    </citation>
    <scope>NUCLEOTIDE SEQUENCE [LARGE SCALE GENOMIC DNA]</scope>
    <source>
        <strain evidence="1 2">LDG1-06</strain>
    </source>
</reference>
<accession>A0ABS2AFW2</accession>
<evidence type="ECO:0000313" key="1">
    <source>
        <dbReference type="EMBL" id="MBM2618697.1"/>
    </source>
</evidence>
<evidence type="ECO:0000313" key="2">
    <source>
        <dbReference type="Proteomes" id="UP000632138"/>
    </source>
</evidence>
<dbReference type="EMBL" id="JAENHP010000008">
    <property type="protein sequence ID" value="MBM2618697.1"/>
    <property type="molecule type" value="Genomic_DNA"/>
</dbReference>
<organism evidence="1 2">
    <name type="scientific">Paractinoplanes ovalisporus</name>
    <dbReference type="NCBI Taxonomy" id="2810368"/>
    <lineage>
        <taxon>Bacteria</taxon>
        <taxon>Bacillati</taxon>
        <taxon>Actinomycetota</taxon>
        <taxon>Actinomycetes</taxon>
        <taxon>Micromonosporales</taxon>
        <taxon>Micromonosporaceae</taxon>
        <taxon>Paractinoplanes</taxon>
    </lineage>
</organism>
<gene>
    <name evidence="1" type="ORF">JIG36_24365</name>
</gene>
<protein>
    <submittedName>
        <fullName evidence="1">Uncharacterized protein</fullName>
    </submittedName>
</protein>
<keyword evidence="2" id="KW-1185">Reference proteome</keyword>
<sequence>MANEQPGSRTAVTDEIHVLDTFLDDAFDGQERLSSADLQRRAVAADLPAMALTRVDALPEGEYAQDEAAEALRALEV</sequence>
<dbReference type="Proteomes" id="UP000632138">
    <property type="component" value="Unassembled WGS sequence"/>
</dbReference>
<comment type="caution">
    <text evidence="1">The sequence shown here is derived from an EMBL/GenBank/DDBJ whole genome shotgun (WGS) entry which is preliminary data.</text>
</comment>